<dbReference type="GO" id="GO:0003700">
    <property type="term" value="F:DNA-binding transcription factor activity"/>
    <property type="evidence" value="ECO:0007669"/>
    <property type="project" value="InterPro"/>
</dbReference>
<keyword evidence="4" id="KW-0804">Transcription</keyword>
<organism evidence="6 7">
    <name type="scientific">Ewingella americana (strain ATCC 33852 / DSM 4580 / CCUG 14506 / JCM 5911 / LMG 7869 / NCTC 12157 / CDC 1468-78)</name>
    <dbReference type="NCBI Taxonomy" id="910964"/>
    <lineage>
        <taxon>Bacteria</taxon>
        <taxon>Pseudomonadati</taxon>
        <taxon>Pseudomonadota</taxon>
        <taxon>Gammaproteobacteria</taxon>
        <taxon>Enterobacterales</taxon>
        <taxon>Yersiniaceae</taxon>
        <taxon>Ewingella</taxon>
    </lineage>
</organism>
<accession>A0A085GE88</accession>
<evidence type="ECO:0000313" key="6">
    <source>
        <dbReference type="EMBL" id="KFC82033.1"/>
    </source>
</evidence>
<gene>
    <name evidence="6" type="ORF">GEAM_1562</name>
</gene>
<comment type="similarity">
    <text evidence="1">Belongs to the LysR transcriptional regulatory family.</text>
</comment>
<dbReference type="PROSITE" id="PS50931">
    <property type="entry name" value="HTH_LYSR"/>
    <property type="match status" value="1"/>
</dbReference>
<evidence type="ECO:0000256" key="2">
    <source>
        <dbReference type="ARBA" id="ARBA00023015"/>
    </source>
</evidence>
<dbReference type="STRING" id="910964.GEAM_1562"/>
<dbReference type="OrthoDB" id="6624490at2"/>
<dbReference type="SUPFAM" id="SSF46785">
    <property type="entry name" value="Winged helix' DNA-binding domain"/>
    <property type="match status" value="1"/>
</dbReference>
<dbReference type="PRINTS" id="PR00039">
    <property type="entry name" value="HTHLYSR"/>
</dbReference>
<dbReference type="GO" id="GO:0009089">
    <property type="term" value="P:lysine biosynthetic process via diaminopimelate"/>
    <property type="evidence" value="ECO:0007669"/>
    <property type="project" value="TreeGrafter"/>
</dbReference>
<dbReference type="AlphaFoldDB" id="A0A085GE88"/>
<comment type="caution">
    <text evidence="6">The sequence shown here is derived from an EMBL/GenBank/DDBJ whole genome shotgun (WGS) entry which is preliminary data.</text>
</comment>
<dbReference type="Gene3D" id="3.40.190.290">
    <property type="match status" value="1"/>
</dbReference>
<dbReference type="PANTHER" id="PTHR30427">
    <property type="entry name" value="TRANSCRIPTIONAL ACTIVATOR PROTEIN LYSR"/>
    <property type="match status" value="1"/>
</dbReference>
<evidence type="ECO:0000259" key="5">
    <source>
        <dbReference type="PROSITE" id="PS50931"/>
    </source>
</evidence>
<dbReference type="GO" id="GO:0043565">
    <property type="term" value="F:sequence-specific DNA binding"/>
    <property type="evidence" value="ECO:0007669"/>
    <property type="project" value="TreeGrafter"/>
</dbReference>
<name>A0A085GE88_EWIA3</name>
<keyword evidence="7" id="KW-1185">Reference proteome</keyword>
<dbReference type="GO" id="GO:0010628">
    <property type="term" value="P:positive regulation of gene expression"/>
    <property type="evidence" value="ECO:0007669"/>
    <property type="project" value="TreeGrafter"/>
</dbReference>
<dbReference type="EMBL" id="JMPJ01000044">
    <property type="protein sequence ID" value="KFC82033.1"/>
    <property type="molecule type" value="Genomic_DNA"/>
</dbReference>
<evidence type="ECO:0000256" key="1">
    <source>
        <dbReference type="ARBA" id="ARBA00009437"/>
    </source>
</evidence>
<protein>
    <submittedName>
        <fullName evidence="6">LysR family transcriptional regulator</fullName>
    </submittedName>
</protein>
<dbReference type="Pfam" id="PF03466">
    <property type="entry name" value="LysR_substrate"/>
    <property type="match status" value="1"/>
</dbReference>
<keyword evidence="3" id="KW-0238">DNA-binding</keyword>
<dbReference type="Proteomes" id="UP000028640">
    <property type="component" value="Unassembled WGS sequence"/>
</dbReference>
<dbReference type="PANTHER" id="PTHR30427:SF1">
    <property type="entry name" value="TRANSCRIPTIONAL ACTIVATOR PROTEIN LYSR"/>
    <property type="match status" value="1"/>
</dbReference>
<dbReference type="InterPro" id="IPR005119">
    <property type="entry name" value="LysR_subst-bd"/>
</dbReference>
<evidence type="ECO:0000313" key="7">
    <source>
        <dbReference type="Proteomes" id="UP000028640"/>
    </source>
</evidence>
<dbReference type="InterPro" id="IPR036390">
    <property type="entry name" value="WH_DNA-bd_sf"/>
</dbReference>
<dbReference type="InterPro" id="IPR000847">
    <property type="entry name" value="LysR_HTH_N"/>
</dbReference>
<evidence type="ECO:0000256" key="3">
    <source>
        <dbReference type="ARBA" id="ARBA00023125"/>
    </source>
</evidence>
<evidence type="ECO:0000256" key="4">
    <source>
        <dbReference type="ARBA" id="ARBA00023163"/>
    </source>
</evidence>
<dbReference type="InterPro" id="IPR036388">
    <property type="entry name" value="WH-like_DNA-bd_sf"/>
</dbReference>
<dbReference type="Pfam" id="PF00126">
    <property type="entry name" value="HTH_1"/>
    <property type="match status" value="1"/>
</dbReference>
<dbReference type="Gene3D" id="1.10.10.10">
    <property type="entry name" value="Winged helix-like DNA-binding domain superfamily/Winged helix DNA-binding domain"/>
    <property type="match status" value="1"/>
</dbReference>
<dbReference type="SUPFAM" id="SSF53850">
    <property type="entry name" value="Periplasmic binding protein-like II"/>
    <property type="match status" value="1"/>
</dbReference>
<dbReference type="eggNOG" id="COG0583">
    <property type="taxonomic scope" value="Bacteria"/>
</dbReference>
<sequence length="299" mass="33053">MRLRHIEVFQAVLQAGSVSGAARLLNVSQPNVSRVLNHAEQQLGFALFERSPQGLIVTPEGRRLMPEIDALFSHIQTISALAEQLRQGEGQHVRMGSAHTLGQVIMAPVLANFRRQTPGGSVELVTTHFNTLSQDLLQYKMDFALTFAEQVPGELIAESVYQANMVALLPLDSPQEGPVSLSWLCDNELLMLQQQDPLGQVLNRVLHENGLSPRSQLYIKTYSVIADVVLAGGGVGVVDTFTASRYRGQLKILPVVEYLPFEVILLSRKDQPASQAALKLQQLIRHKLWELEGQLLSHS</sequence>
<dbReference type="GeneID" id="78379909"/>
<proteinExistence type="inferred from homology"/>
<keyword evidence="2" id="KW-0805">Transcription regulation</keyword>
<reference evidence="6 7" key="1">
    <citation type="submission" date="2014-05" db="EMBL/GenBank/DDBJ databases">
        <title>ATOL: Assembling a taxonomically balanced genome-scale reconstruction of the evolutionary history of the Enterobacteriaceae.</title>
        <authorList>
            <person name="Plunkett G.III."/>
            <person name="Neeno-Eckwall E.C."/>
            <person name="Glasner J.D."/>
            <person name="Perna N.T."/>
        </authorList>
    </citation>
    <scope>NUCLEOTIDE SEQUENCE [LARGE SCALE GENOMIC DNA]</scope>
    <source>
        <strain evidence="6 7">ATCC 33852</strain>
    </source>
</reference>
<feature type="domain" description="HTH lysR-type" evidence="5">
    <location>
        <begin position="1"/>
        <end position="58"/>
    </location>
</feature>
<dbReference type="RefSeq" id="WP_034790248.1">
    <property type="nucleotide sequence ID" value="NZ_JMPJ01000044.1"/>
</dbReference>